<keyword evidence="3" id="KW-0813">Transport</keyword>
<accession>A0A1I5LBM1</accession>
<dbReference type="GO" id="GO:0042597">
    <property type="term" value="C:periplasmic space"/>
    <property type="evidence" value="ECO:0007669"/>
    <property type="project" value="UniProtKB-SubCell"/>
</dbReference>
<gene>
    <name evidence="5" type="ORF">SAMN03084138_00914</name>
</gene>
<name>A0A1I5LBM1_9GAMM</name>
<dbReference type="Pfam" id="PF01547">
    <property type="entry name" value="SBP_bac_1"/>
    <property type="match status" value="1"/>
</dbReference>
<comment type="subcellular location">
    <subcellularLocation>
        <location evidence="1">Periplasm</location>
    </subcellularLocation>
</comment>
<dbReference type="InterPro" id="IPR006059">
    <property type="entry name" value="SBP"/>
</dbReference>
<dbReference type="RefSeq" id="WP_017013683.1">
    <property type="nucleotide sequence ID" value="NZ_FOWR01000005.1"/>
</dbReference>
<dbReference type="STRING" id="1121869.SAMN03084138_00914"/>
<evidence type="ECO:0000313" key="5">
    <source>
        <dbReference type="EMBL" id="SFO94638.1"/>
    </source>
</evidence>
<sequence length="448" mass="49047">MLQNINTLKRYTATVIATVGMLISPFALSNPYKPYEGEVLVVNFPAHPHYDAVMKVLPDFEKETGIEVEVDQLQYLAMRQKQTLELTKRKGDYDLIAYVVFSKADYVSADQIEPLARFFMNPKLADPSYDADDLIDGYVQNVGVAGGAKGYLPGPTGALFGIPFGSETSVLGYRKDIFDKHGIKVPETYEELLETSCKIQDLEPDMVGLASRGKSGHQTSHAFLLHLAPLGGRVFDENWKPTLNSPEAIQAGNALKTILECGPEGGTSFGLSEAKNAFLQGKAAMYLDTTVVAGEVDDPQKSKVVGKVAWAKHPMGVKHASQTGGFGIAIPKNAQNKEAAFLLMQWLTSKETDKKIALAGGNPSRFSTHQDSDVIAKFPQMEIFGEALKDADPDWRPIIPVWGQINTELGTNLSKAMTGEITVEEALNKTNKTAEKIMDKAGYYTYQQ</sequence>
<evidence type="ECO:0000256" key="3">
    <source>
        <dbReference type="ARBA" id="ARBA00022448"/>
    </source>
</evidence>
<evidence type="ECO:0000256" key="4">
    <source>
        <dbReference type="ARBA" id="ARBA00022729"/>
    </source>
</evidence>
<evidence type="ECO:0000256" key="1">
    <source>
        <dbReference type="ARBA" id="ARBA00004418"/>
    </source>
</evidence>
<reference evidence="5 6" key="1">
    <citation type="submission" date="2016-10" db="EMBL/GenBank/DDBJ databases">
        <authorList>
            <person name="de Groot N.N."/>
        </authorList>
    </citation>
    <scope>NUCLEOTIDE SEQUENCE [LARGE SCALE GENOMIC DNA]</scope>
    <source>
        <strain evidence="5 6">DSM 15893</strain>
    </source>
</reference>
<dbReference type="InterPro" id="IPR050490">
    <property type="entry name" value="Bact_solute-bd_prot1"/>
</dbReference>
<evidence type="ECO:0000313" key="6">
    <source>
        <dbReference type="Proteomes" id="UP000182692"/>
    </source>
</evidence>
<dbReference type="SUPFAM" id="SSF53850">
    <property type="entry name" value="Periplasmic binding protein-like II"/>
    <property type="match status" value="1"/>
</dbReference>
<comment type="similarity">
    <text evidence="2">Belongs to the bacterial solute-binding protein 1 family.</text>
</comment>
<dbReference type="Gene3D" id="3.40.190.10">
    <property type="entry name" value="Periplasmic binding protein-like II"/>
    <property type="match status" value="2"/>
</dbReference>
<dbReference type="Proteomes" id="UP000182692">
    <property type="component" value="Unassembled WGS sequence"/>
</dbReference>
<dbReference type="AlphaFoldDB" id="A0A1I5LBM1"/>
<dbReference type="GeneID" id="35872521"/>
<keyword evidence="4" id="KW-0732">Signal</keyword>
<evidence type="ECO:0000256" key="2">
    <source>
        <dbReference type="ARBA" id="ARBA00008520"/>
    </source>
</evidence>
<dbReference type="OrthoDB" id="9804061at2"/>
<organism evidence="5 6">
    <name type="scientific">Enterovibrio norvegicus DSM 15893</name>
    <dbReference type="NCBI Taxonomy" id="1121869"/>
    <lineage>
        <taxon>Bacteria</taxon>
        <taxon>Pseudomonadati</taxon>
        <taxon>Pseudomonadota</taxon>
        <taxon>Gammaproteobacteria</taxon>
        <taxon>Vibrionales</taxon>
        <taxon>Vibrionaceae</taxon>
        <taxon>Enterovibrio</taxon>
    </lineage>
</organism>
<dbReference type="PANTHER" id="PTHR43649:SF34">
    <property type="entry name" value="ABC TRANSPORTER PERIPLASMIC-BINDING PROTEIN YCJN-RELATED"/>
    <property type="match status" value="1"/>
</dbReference>
<protein>
    <submittedName>
        <fullName evidence="5">Carbohydrate ABC transporter substrate-binding protein, CUT1 family</fullName>
    </submittedName>
</protein>
<proteinExistence type="inferred from homology"/>
<dbReference type="EMBL" id="FOWR01000005">
    <property type="protein sequence ID" value="SFO94638.1"/>
    <property type="molecule type" value="Genomic_DNA"/>
</dbReference>
<dbReference type="PANTHER" id="PTHR43649">
    <property type="entry name" value="ARABINOSE-BINDING PROTEIN-RELATED"/>
    <property type="match status" value="1"/>
</dbReference>